<keyword evidence="1" id="KW-0863">Zinc-finger</keyword>
<dbReference type="InterPro" id="IPR001878">
    <property type="entry name" value="Znf_CCHC"/>
</dbReference>
<feature type="domain" description="CCHC-type" evidence="3">
    <location>
        <begin position="286"/>
        <end position="301"/>
    </location>
</feature>
<sequence length="435" mass="49231">MSSSHTFAQWRNGMICNFKFISPQMWWIVDVGFSSSNIFYSSIKDNIFGEIMAMTSTHEIWSYLNKIYGVISDDDATSDANDDATPCILDSEDDGYESDTSTSLPTTSPHCFMSHGDPKVFIGGVIVHCDDPNFELVCRLSKALRNELAKTKELKLTHGELYVAHDILVQDHALLTKKISNEEIKTSESTSFGSKDQSYIVANPCDVDKKHVPTSCDDLLSMPCSSYINTCSNSMSYETNLLKENNELKMNDKCGLGFKKKLTKGERKQEKKIKKLHQKKLSHTICYRCHEAGHLANGCPNKEKFKKMKEEERLKHVKCFKCHTWGHLTSMCPIKQLVKHQVKSQPKPQVEQDKTPQAQLKKKAQATHERQGNEKQHMSMEEKTQSKRSENSKPISIDNTSVLRKDDNGTSMALPKYVAPNLRGPKLVWVPSKSG</sequence>
<dbReference type="Proteomes" id="UP000807115">
    <property type="component" value="Chromosome 2"/>
</dbReference>
<dbReference type="PROSITE" id="PS50158">
    <property type="entry name" value="ZF_CCHC"/>
    <property type="match status" value="1"/>
</dbReference>
<keyword evidence="1" id="KW-0479">Metal-binding</keyword>
<evidence type="ECO:0000259" key="3">
    <source>
        <dbReference type="PROSITE" id="PS50158"/>
    </source>
</evidence>
<accession>A0A921RM97</accession>
<evidence type="ECO:0000313" key="4">
    <source>
        <dbReference type="EMBL" id="KAG0543029.1"/>
    </source>
</evidence>
<feature type="compositionally biased region" description="Polar residues" evidence="2">
    <location>
        <begin position="392"/>
        <end position="402"/>
    </location>
</feature>
<evidence type="ECO:0000256" key="2">
    <source>
        <dbReference type="SAM" id="MobiDB-lite"/>
    </source>
</evidence>
<protein>
    <recommendedName>
        <fullName evidence="3">CCHC-type domain-containing protein</fullName>
    </recommendedName>
</protein>
<name>A0A921RM97_SORBI</name>
<feature type="compositionally biased region" description="Basic and acidic residues" evidence="2">
    <location>
        <begin position="366"/>
        <end position="391"/>
    </location>
</feature>
<proteinExistence type="predicted"/>
<dbReference type="GO" id="GO:0003676">
    <property type="term" value="F:nucleic acid binding"/>
    <property type="evidence" value="ECO:0007669"/>
    <property type="project" value="InterPro"/>
</dbReference>
<comment type="caution">
    <text evidence="4">The sequence shown here is derived from an EMBL/GenBank/DDBJ whole genome shotgun (WGS) entry which is preliminary data.</text>
</comment>
<feature type="region of interest" description="Disordered" evidence="2">
    <location>
        <begin position="343"/>
        <end position="435"/>
    </location>
</feature>
<dbReference type="SMART" id="SM00343">
    <property type="entry name" value="ZnF_C2HC"/>
    <property type="match status" value="2"/>
</dbReference>
<dbReference type="GO" id="GO:0008270">
    <property type="term" value="F:zinc ion binding"/>
    <property type="evidence" value="ECO:0007669"/>
    <property type="project" value="UniProtKB-KW"/>
</dbReference>
<evidence type="ECO:0000256" key="1">
    <source>
        <dbReference type="PROSITE-ProRule" id="PRU00047"/>
    </source>
</evidence>
<gene>
    <name evidence="4" type="ORF">BDA96_02G154500</name>
</gene>
<dbReference type="InterPro" id="IPR051714">
    <property type="entry name" value="Znf_CCHC_NABP"/>
</dbReference>
<keyword evidence="1" id="KW-0862">Zinc</keyword>
<dbReference type="PANTHER" id="PTHR23002">
    <property type="entry name" value="ZINC FINGER CCHC DOMAIN CONTAINING PROTEIN"/>
    <property type="match status" value="1"/>
</dbReference>
<organism evidence="4 5">
    <name type="scientific">Sorghum bicolor</name>
    <name type="common">Sorghum</name>
    <name type="synonym">Sorghum vulgare</name>
    <dbReference type="NCBI Taxonomy" id="4558"/>
    <lineage>
        <taxon>Eukaryota</taxon>
        <taxon>Viridiplantae</taxon>
        <taxon>Streptophyta</taxon>
        <taxon>Embryophyta</taxon>
        <taxon>Tracheophyta</taxon>
        <taxon>Spermatophyta</taxon>
        <taxon>Magnoliopsida</taxon>
        <taxon>Liliopsida</taxon>
        <taxon>Poales</taxon>
        <taxon>Poaceae</taxon>
        <taxon>PACMAD clade</taxon>
        <taxon>Panicoideae</taxon>
        <taxon>Andropogonodae</taxon>
        <taxon>Andropogoneae</taxon>
        <taxon>Sorghinae</taxon>
        <taxon>Sorghum</taxon>
    </lineage>
</organism>
<dbReference type="EMBL" id="CM027681">
    <property type="protein sequence ID" value="KAG0543029.1"/>
    <property type="molecule type" value="Genomic_DNA"/>
</dbReference>
<reference evidence="4" key="2">
    <citation type="submission" date="2020-10" db="EMBL/GenBank/DDBJ databases">
        <authorList>
            <person name="Cooper E.A."/>
            <person name="Brenton Z.W."/>
            <person name="Flinn B.S."/>
            <person name="Jenkins J."/>
            <person name="Shu S."/>
            <person name="Flowers D."/>
            <person name="Luo F."/>
            <person name="Wang Y."/>
            <person name="Xia P."/>
            <person name="Barry K."/>
            <person name="Daum C."/>
            <person name="Lipzen A."/>
            <person name="Yoshinaga Y."/>
            <person name="Schmutz J."/>
            <person name="Saski C."/>
            <person name="Vermerris W."/>
            <person name="Kresovich S."/>
        </authorList>
    </citation>
    <scope>NUCLEOTIDE SEQUENCE</scope>
</reference>
<dbReference type="SUPFAM" id="SSF57756">
    <property type="entry name" value="Retrovirus zinc finger-like domains"/>
    <property type="match status" value="1"/>
</dbReference>
<reference evidence="4" key="1">
    <citation type="journal article" date="2019" name="BMC Genomics">
        <title>A new reference genome for Sorghum bicolor reveals high levels of sequence similarity between sweet and grain genotypes: implications for the genetics of sugar metabolism.</title>
        <authorList>
            <person name="Cooper E.A."/>
            <person name="Brenton Z.W."/>
            <person name="Flinn B.S."/>
            <person name="Jenkins J."/>
            <person name="Shu S."/>
            <person name="Flowers D."/>
            <person name="Luo F."/>
            <person name="Wang Y."/>
            <person name="Xia P."/>
            <person name="Barry K."/>
            <person name="Daum C."/>
            <person name="Lipzen A."/>
            <person name="Yoshinaga Y."/>
            <person name="Schmutz J."/>
            <person name="Saski C."/>
            <person name="Vermerris W."/>
            <person name="Kresovich S."/>
        </authorList>
    </citation>
    <scope>NUCLEOTIDE SEQUENCE</scope>
</reference>
<dbReference type="Gene3D" id="4.10.60.10">
    <property type="entry name" value="Zinc finger, CCHC-type"/>
    <property type="match status" value="1"/>
</dbReference>
<dbReference type="AlphaFoldDB" id="A0A921RM97"/>
<dbReference type="InterPro" id="IPR036875">
    <property type="entry name" value="Znf_CCHC_sf"/>
</dbReference>
<evidence type="ECO:0000313" key="5">
    <source>
        <dbReference type="Proteomes" id="UP000807115"/>
    </source>
</evidence>